<comment type="subcellular location">
    <subcellularLocation>
        <location evidence="1">Cytoplasm</location>
    </subcellularLocation>
</comment>
<keyword evidence="2" id="KW-0813">Transport</keyword>
<evidence type="ECO:0000256" key="2">
    <source>
        <dbReference type="ARBA" id="ARBA00022448"/>
    </source>
</evidence>
<evidence type="ECO:0000256" key="5">
    <source>
        <dbReference type="ARBA" id="ARBA00022990"/>
    </source>
</evidence>
<evidence type="ECO:0000256" key="11">
    <source>
        <dbReference type="ARBA" id="ARBA00079049"/>
    </source>
</evidence>
<evidence type="ECO:0000256" key="4">
    <source>
        <dbReference type="ARBA" id="ARBA00022553"/>
    </source>
</evidence>
<organism evidence="13 14">
    <name type="scientific">Dermatophagoides farinae</name>
    <name type="common">American house dust mite</name>
    <dbReference type="NCBI Taxonomy" id="6954"/>
    <lineage>
        <taxon>Eukaryota</taxon>
        <taxon>Metazoa</taxon>
        <taxon>Ecdysozoa</taxon>
        <taxon>Arthropoda</taxon>
        <taxon>Chelicerata</taxon>
        <taxon>Arachnida</taxon>
        <taxon>Acari</taxon>
        <taxon>Acariformes</taxon>
        <taxon>Sarcoptiformes</taxon>
        <taxon>Astigmata</taxon>
        <taxon>Psoroptidia</taxon>
        <taxon>Analgoidea</taxon>
        <taxon>Pyroglyphidae</taxon>
        <taxon>Dermatophagoidinae</taxon>
        <taxon>Dermatophagoides</taxon>
    </lineage>
</organism>
<evidence type="ECO:0000259" key="12">
    <source>
        <dbReference type="PROSITE" id="PS50848"/>
    </source>
</evidence>
<evidence type="ECO:0000256" key="9">
    <source>
        <dbReference type="ARBA" id="ARBA00069061"/>
    </source>
</evidence>
<keyword evidence="4" id="KW-0597">Phosphoprotein</keyword>
<proteinExistence type="predicted"/>
<evidence type="ECO:0000256" key="3">
    <source>
        <dbReference type="ARBA" id="ARBA00022490"/>
    </source>
</evidence>
<evidence type="ECO:0000256" key="10">
    <source>
        <dbReference type="ARBA" id="ARBA00077188"/>
    </source>
</evidence>
<dbReference type="Pfam" id="PF01852">
    <property type="entry name" value="START"/>
    <property type="match status" value="1"/>
</dbReference>
<dbReference type="AlphaFoldDB" id="A0A922IFE5"/>
<dbReference type="SMART" id="SM00234">
    <property type="entry name" value="START"/>
    <property type="match status" value="1"/>
</dbReference>
<dbReference type="EMBL" id="ASGP02000001">
    <property type="protein sequence ID" value="KAH9529978.1"/>
    <property type="molecule type" value="Genomic_DNA"/>
</dbReference>
<keyword evidence="3" id="KW-0963">Cytoplasm</keyword>
<dbReference type="FunFam" id="3.30.530.20:FF:000017">
    <property type="entry name" value="Phosphatidylcholine transfer protein, putative"/>
    <property type="match status" value="1"/>
</dbReference>
<keyword evidence="7" id="KW-0446">Lipid-binding</keyword>
<dbReference type="Gene3D" id="3.30.530.20">
    <property type="match status" value="1"/>
</dbReference>
<sequence>MFRFFMTAKQTPKNIKIFQNSNFRTQSSSSSSKPLKQYSDWYGKLSQNDTKLFRWLAKTTLIKERIYDNLIVFTRILHVQSNVYLTLQIRRIAQLCHLYRRLYSPSEFQLVINNLKFFKFLSHEYRNYWKKYFLQRLVLFSYAVCCAYNWEERINDNEFDELIQDFIHNYEQNQVEKESNVKVNRSNDDDDDRCVLQDNGDTSFMVVNCMEADNSSVITEWEEIIKRENFHVLRKSINNSALYQYKVFGSFDDISAYSFYSVQKDLDYRKKWDKLVIKLDIVDVESTKPKTVSKRHRLYDTGNELIHWIMKYPYPMMNREYLYIRRSIIDFQRNFIVLISRSVTNSNITESQEQVRVYNYMSHMVIRPYESFDKPGFEFMLTYFDDPRASFPSPAYAWMAARGVPEFVEKLHQAALKFANEKPMENIFHQFTIVDQDDDDDDDDNDETFVINKFETPNEDEITNGSETAATKLNKDKINKKNFLARLPEPIVDFDSLIWN</sequence>
<dbReference type="PANTHER" id="PTHR19308">
    <property type="entry name" value="PHOSPHATIDYLCHOLINE TRANSFER PROTEIN"/>
    <property type="match status" value="1"/>
</dbReference>
<dbReference type="InterPro" id="IPR023393">
    <property type="entry name" value="START-like_dom_sf"/>
</dbReference>
<keyword evidence="14" id="KW-1185">Reference proteome</keyword>
<feature type="domain" description="START" evidence="12">
    <location>
        <begin position="221"/>
        <end position="420"/>
    </location>
</feature>
<keyword evidence="6" id="KW-0445">Lipid transport</keyword>
<evidence type="ECO:0000256" key="8">
    <source>
        <dbReference type="ARBA" id="ARBA00063535"/>
    </source>
</evidence>
<comment type="subunit">
    <text evidence="8">Interacts with ACOT13/THEM2.</text>
</comment>
<dbReference type="PROSITE" id="PS50848">
    <property type="entry name" value="START"/>
    <property type="match status" value="1"/>
</dbReference>
<evidence type="ECO:0000256" key="7">
    <source>
        <dbReference type="ARBA" id="ARBA00023121"/>
    </source>
</evidence>
<dbReference type="GO" id="GO:0005829">
    <property type="term" value="C:cytosol"/>
    <property type="evidence" value="ECO:0007669"/>
    <property type="project" value="UniProtKB-ARBA"/>
</dbReference>
<accession>A0A922IFE5</accession>
<dbReference type="InterPro" id="IPR051213">
    <property type="entry name" value="START_lipid_transfer"/>
</dbReference>
<reference evidence="13" key="1">
    <citation type="submission" date="2013-05" db="EMBL/GenBank/DDBJ databases">
        <authorList>
            <person name="Yim A.K.Y."/>
            <person name="Chan T.F."/>
            <person name="Ji K.M."/>
            <person name="Liu X.Y."/>
            <person name="Zhou J.W."/>
            <person name="Li R.Q."/>
            <person name="Yang K.Y."/>
            <person name="Li J."/>
            <person name="Li M."/>
            <person name="Law P.T.W."/>
            <person name="Wu Y.L."/>
            <person name="Cai Z.L."/>
            <person name="Qin H."/>
            <person name="Bao Y."/>
            <person name="Leung R.K.K."/>
            <person name="Ng P.K.S."/>
            <person name="Zou J."/>
            <person name="Zhong X.J."/>
            <person name="Ran P.X."/>
            <person name="Zhong N.S."/>
            <person name="Liu Z.G."/>
            <person name="Tsui S.K.W."/>
        </authorList>
    </citation>
    <scope>NUCLEOTIDE SEQUENCE</scope>
    <source>
        <strain evidence="13">Derf</strain>
        <tissue evidence="13">Whole organism</tissue>
    </source>
</reference>
<reference evidence="13" key="2">
    <citation type="journal article" date="2022" name="Res Sq">
        <title>Comparative Genomics Reveals Insights into the Divergent Evolution of Astigmatic Mites and Household Pest Adaptations.</title>
        <authorList>
            <person name="Xiong Q."/>
            <person name="Wan A.T.-Y."/>
            <person name="Liu X.-Y."/>
            <person name="Fung C.S.-H."/>
            <person name="Xiao X."/>
            <person name="Malainual N."/>
            <person name="Hou J."/>
            <person name="Wang L."/>
            <person name="Wang M."/>
            <person name="Yang K."/>
            <person name="Cui Y."/>
            <person name="Leung E."/>
            <person name="Nong W."/>
            <person name="Shin S.-K."/>
            <person name="Au S."/>
            <person name="Jeong K.Y."/>
            <person name="Chew F.T."/>
            <person name="Hui J."/>
            <person name="Leung T.F."/>
            <person name="Tungtrongchitr A."/>
            <person name="Zhong N."/>
            <person name="Liu Z."/>
            <person name="Tsui S."/>
        </authorList>
    </citation>
    <scope>NUCLEOTIDE SEQUENCE</scope>
    <source>
        <strain evidence="13">Derf</strain>
        <tissue evidence="13">Whole organism</tissue>
    </source>
</reference>
<dbReference type="Proteomes" id="UP000790347">
    <property type="component" value="Unassembled WGS sequence"/>
</dbReference>
<comment type="caution">
    <text evidence="13">The sequence shown here is derived from an EMBL/GenBank/DDBJ whole genome shotgun (WGS) entry which is preliminary data.</text>
</comment>
<keyword evidence="5" id="KW-0007">Acetylation</keyword>
<protein>
    <recommendedName>
        <fullName evidence="9">Phosphatidylcholine transfer protein</fullName>
    </recommendedName>
    <alternativeName>
        <fullName evidence="11">START domain-containing protein 2</fullName>
    </alternativeName>
    <alternativeName>
        <fullName evidence="10">StAR-related lipid transfer protein 2</fullName>
    </alternativeName>
</protein>
<gene>
    <name evidence="13" type="primary">STARD7</name>
    <name evidence="13" type="ORF">DERF_003826</name>
</gene>
<evidence type="ECO:0000256" key="6">
    <source>
        <dbReference type="ARBA" id="ARBA00023055"/>
    </source>
</evidence>
<dbReference type="InterPro" id="IPR002913">
    <property type="entry name" value="START_lipid-bd_dom"/>
</dbReference>
<evidence type="ECO:0000313" key="14">
    <source>
        <dbReference type="Proteomes" id="UP000790347"/>
    </source>
</evidence>
<dbReference type="SUPFAM" id="SSF55961">
    <property type="entry name" value="Bet v1-like"/>
    <property type="match status" value="1"/>
</dbReference>
<dbReference type="GO" id="GO:0008289">
    <property type="term" value="F:lipid binding"/>
    <property type="evidence" value="ECO:0007669"/>
    <property type="project" value="UniProtKB-KW"/>
</dbReference>
<name>A0A922IFE5_DERFA</name>
<evidence type="ECO:0000313" key="13">
    <source>
        <dbReference type="EMBL" id="KAH9529978.1"/>
    </source>
</evidence>
<dbReference type="GO" id="GO:0006869">
    <property type="term" value="P:lipid transport"/>
    <property type="evidence" value="ECO:0007669"/>
    <property type="project" value="UniProtKB-KW"/>
</dbReference>
<evidence type="ECO:0000256" key="1">
    <source>
        <dbReference type="ARBA" id="ARBA00004496"/>
    </source>
</evidence>
<dbReference type="PANTHER" id="PTHR19308:SF8">
    <property type="entry name" value="STAR-RELATED LIPID TRANSFER PROTEIN 7, MITOCHONDRIAL"/>
    <property type="match status" value="1"/>
</dbReference>